<dbReference type="GO" id="GO:0009986">
    <property type="term" value="C:cell surface"/>
    <property type="evidence" value="ECO:0007669"/>
    <property type="project" value="InterPro"/>
</dbReference>
<keyword evidence="1" id="KW-0812">Transmembrane</keyword>
<dbReference type="InterPro" id="IPR001534">
    <property type="entry name" value="Transthyretin-like"/>
</dbReference>
<accession>A0A0N4V7I7</accession>
<evidence type="ECO:0000313" key="2">
    <source>
        <dbReference type="EMBL" id="VDD91113.1"/>
    </source>
</evidence>
<reference evidence="4" key="1">
    <citation type="submission" date="2017-02" db="UniProtKB">
        <authorList>
            <consortium name="WormBaseParasite"/>
        </authorList>
    </citation>
    <scope>IDENTIFICATION</scope>
</reference>
<name>A0A0N4V7I7_ENTVE</name>
<keyword evidence="3" id="KW-1185">Reference proteome</keyword>
<evidence type="ECO:0000313" key="4">
    <source>
        <dbReference type="WBParaSite" id="EVEC_0000625301-mRNA-1"/>
    </source>
</evidence>
<reference evidence="2 3" key="2">
    <citation type="submission" date="2018-10" db="EMBL/GenBank/DDBJ databases">
        <authorList>
            <consortium name="Pathogen Informatics"/>
        </authorList>
    </citation>
    <scope>NUCLEOTIDE SEQUENCE [LARGE SCALE GENOMIC DNA]</scope>
</reference>
<dbReference type="AlphaFoldDB" id="A0A0N4V7I7"/>
<proteinExistence type="predicted"/>
<dbReference type="EMBL" id="UXUI01008295">
    <property type="protein sequence ID" value="VDD91113.1"/>
    <property type="molecule type" value="Genomic_DNA"/>
</dbReference>
<organism evidence="4">
    <name type="scientific">Enterobius vermicularis</name>
    <name type="common">Human pinworm</name>
    <dbReference type="NCBI Taxonomy" id="51028"/>
    <lineage>
        <taxon>Eukaryota</taxon>
        <taxon>Metazoa</taxon>
        <taxon>Ecdysozoa</taxon>
        <taxon>Nematoda</taxon>
        <taxon>Chromadorea</taxon>
        <taxon>Rhabditida</taxon>
        <taxon>Spirurina</taxon>
        <taxon>Oxyuridomorpha</taxon>
        <taxon>Oxyuroidea</taxon>
        <taxon>Oxyuridae</taxon>
        <taxon>Enterobius</taxon>
    </lineage>
</organism>
<protein>
    <submittedName>
        <fullName evidence="4">ZP domain-containing protein</fullName>
    </submittedName>
</protein>
<keyword evidence="1" id="KW-0472">Membrane</keyword>
<evidence type="ECO:0000256" key="1">
    <source>
        <dbReference type="SAM" id="Phobius"/>
    </source>
</evidence>
<gene>
    <name evidence="2" type="ORF">EVEC_LOCUS5864</name>
</gene>
<feature type="transmembrane region" description="Helical" evidence="1">
    <location>
        <begin position="58"/>
        <end position="76"/>
    </location>
</feature>
<keyword evidence="1" id="KW-1133">Transmembrane helix</keyword>
<dbReference type="Pfam" id="PF01060">
    <property type="entry name" value="TTR-52"/>
    <property type="match status" value="1"/>
</dbReference>
<sequence length="210" mass="24067">MEGILYEVDDYLRLFYFKLSIPHVNGESGGKRGKIYLDMAYYLIAAMLRLFFSRSLLVMLFAVIVLMVSAEISICVRGQLLCQDRPVPDNYLSLAETLLFYDIPLSVSRTKENGMFNITCTLPSCSKGLLYVQLLHNCSKCRQERCSSLRYRVKVPLDDCENGGSYRVDFNQIELSGRGENLRGFLNRNLGMTNCNRANARQNMQLKQRN</sequence>
<evidence type="ECO:0000313" key="3">
    <source>
        <dbReference type="Proteomes" id="UP000274131"/>
    </source>
</evidence>
<dbReference type="Proteomes" id="UP000274131">
    <property type="component" value="Unassembled WGS sequence"/>
</dbReference>
<dbReference type="WBParaSite" id="EVEC_0000625301-mRNA-1">
    <property type="protein sequence ID" value="EVEC_0000625301-mRNA-1"/>
    <property type="gene ID" value="EVEC_0000625301"/>
</dbReference>